<gene>
    <name evidence="1" type="ORF">ENP13_02060</name>
</gene>
<accession>A0A7C3ALA5</accession>
<dbReference type="Gene3D" id="3.30.360.10">
    <property type="entry name" value="Dihydrodipicolinate Reductase, domain 2"/>
    <property type="match status" value="1"/>
</dbReference>
<comment type="caution">
    <text evidence="1">The sequence shown here is derived from an EMBL/GenBank/DDBJ whole genome shotgun (WGS) entry which is preliminary data.</text>
</comment>
<proteinExistence type="predicted"/>
<organism evidence="1">
    <name type="scientific">Thermorudis sp</name>
    <dbReference type="NCBI Taxonomy" id="1969470"/>
    <lineage>
        <taxon>Bacteria</taxon>
        <taxon>Pseudomonadati</taxon>
        <taxon>Thermomicrobiota</taxon>
        <taxon>Thermomicrobia</taxon>
        <taxon>Thermomicrobia incertae sedis</taxon>
        <taxon>Thermorudis</taxon>
    </lineage>
</organism>
<sequence>MRELTVGLIGRGDALDSLAHAARYRPGIRLAGRVDPGAPLPDADRLIGAGSSSSERAAVVALALAAGRRIAMPPLLALDDEARRALASGSIVQVSPLVGYAPLREVAERVRRGEIGRPYGLFALHHLPRDAAADLDARLADLLHYVLEVLESPVVRVYARRSALFGEQNDTWHSILHLAGEMLVTLEVAACLSAGWPEPERLLVEVTGSDAVLRAEPTRQAVHATKRDGLTRAVPWWPDPTAGYLEAALARLEQPDPPSELRYLEVLSALLSAATEQQAVRLADTGA</sequence>
<dbReference type="EMBL" id="DSID01000162">
    <property type="protein sequence ID" value="HEX70016.1"/>
    <property type="molecule type" value="Genomic_DNA"/>
</dbReference>
<evidence type="ECO:0008006" key="2">
    <source>
        <dbReference type="Google" id="ProtNLM"/>
    </source>
</evidence>
<protein>
    <recommendedName>
        <fullName evidence="2">Gfo/Idh/MocA family oxidoreductase</fullName>
    </recommendedName>
</protein>
<dbReference type="AlphaFoldDB" id="A0A7C3ALA5"/>
<dbReference type="SUPFAM" id="SSF55347">
    <property type="entry name" value="Glyceraldehyde-3-phosphate dehydrogenase-like, C-terminal domain"/>
    <property type="match status" value="1"/>
</dbReference>
<reference evidence="1" key="1">
    <citation type="journal article" date="2020" name="mSystems">
        <title>Genome- and Community-Level Interaction Insights into Carbon Utilization and Element Cycling Functions of Hydrothermarchaeota in Hydrothermal Sediment.</title>
        <authorList>
            <person name="Zhou Z."/>
            <person name="Liu Y."/>
            <person name="Xu W."/>
            <person name="Pan J."/>
            <person name="Luo Z.H."/>
            <person name="Li M."/>
        </authorList>
    </citation>
    <scope>NUCLEOTIDE SEQUENCE [LARGE SCALE GENOMIC DNA]</scope>
    <source>
        <strain evidence="1">SpSt-192</strain>
    </source>
</reference>
<name>A0A7C3ALA5_9BACT</name>
<evidence type="ECO:0000313" key="1">
    <source>
        <dbReference type="EMBL" id="HEX70016.1"/>
    </source>
</evidence>